<comment type="caution">
    <text evidence="1">The sequence shown here is derived from an EMBL/GenBank/DDBJ whole genome shotgun (WGS) entry which is preliminary data.</text>
</comment>
<keyword evidence="2" id="KW-1185">Reference proteome</keyword>
<reference evidence="1 2" key="1">
    <citation type="submission" date="2024-02" db="EMBL/GenBank/DDBJ databases">
        <authorList>
            <person name="Chen Y."/>
            <person name="Shah S."/>
            <person name="Dougan E. K."/>
            <person name="Thang M."/>
            <person name="Chan C."/>
        </authorList>
    </citation>
    <scope>NUCLEOTIDE SEQUENCE [LARGE SCALE GENOMIC DNA]</scope>
</reference>
<evidence type="ECO:0008006" key="3">
    <source>
        <dbReference type="Google" id="ProtNLM"/>
    </source>
</evidence>
<dbReference type="EMBL" id="CAXAMN010028439">
    <property type="protein sequence ID" value="CAK9116561.1"/>
    <property type="molecule type" value="Genomic_DNA"/>
</dbReference>
<protein>
    <recommendedName>
        <fullName evidence="3">RRM domain-containing protein</fullName>
    </recommendedName>
</protein>
<organism evidence="1 2">
    <name type="scientific">Durusdinium trenchii</name>
    <dbReference type="NCBI Taxonomy" id="1381693"/>
    <lineage>
        <taxon>Eukaryota</taxon>
        <taxon>Sar</taxon>
        <taxon>Alveolata</taxon>
        <taxon>Dinophyceae</taxon>
        <taxon>Suessiales</taxon>
        <taxon>Symbiodiniaceae</taxon>
        <taxon>Durusdinium</taxon>
    </lineage>
</organism>
<dbReference type="SUPFAM" id="SSF54928">
    <property type="entry name" value="RNA-binding domain, RBD"/>
    <property type="match status" value="1"/>
</dbReference>
<accession>A0ABP0SVU1</accession>
<gene>
    <name evidence="1" type="ORF">CCMP2556_LOCUS54099</name>
</gene>
<name>A0ABP0SVU1_9DINO</name>
<sequence length="208" mass="22485">MASRAAKVLMKHFPQTWVAEKDRAGLPARIQKILSRFGALLGEPEIFDGRGGDDVTAIACFETQQAAEAAVKTLLGADMRTSAGKKATGNRPPLESERFWVEIQPAKTFSTAVPPRAQPLQALGTELPEPAIPDESYILVRGFPMTWMEPQVKYLFVVFGGTSSVRMVPDAEFGHAARVILKDIGAMERAATSLNQTDVGHLAGISHA</sequence>
<dbReference type="InterPro" id="IPR035979">
    <property type="entry name" value="RBD_domain_sf"/>
</dbReference>
<dbReference type="Proteomes" id="UP001642484">
    <property type="component" value="Unassembled WGS sequence"/>
</dbReference>
<evidence type="ECO:0000313" key="1">
    <source>
        <dbReference type="EMBL" id="CAK9116561.1"/>
    </source>
</evidence>
<proteinExistence type="predicted"/>
<evidence type="ECO:0000313" key="2">
    <source>
        <dbReference type="Proteomes" id="UP001642484"/>
    </source>
</evidence>